<dbReference type="Gene3D" id="3.90.660.50">
    <property type="match status" value="1"/>
</dbReference>
<dbReference type="Proteomes" id="UP000293925">
    <property type="component" value="Unassembled WGS sequence"/>
</dbReference>
<comment type="caution">
    <text evidence="2">The sequence shown here is derived from an EMBL/GenBank/DDBJ whole genome shotgun (WGS) entry which is preliminary data.</text>
</comment>
<evidence type="ECO:0000259" key="1">
    <source>
        <dbReference type="Pfam" id="PF01593"/>
    </source>
</evidence>
<evidence type="ECO:0000313" key="2">
    <source>
        <dbReference type="EMBL" id="TCD26525.1"/>
    </source>
</evidence>
<dbReference type="Pfam" id="PF01593">
    <property type="entry name" value="Amino_oxidase"/>
    <property type="match status" value="1"/>
</dbReference>
<dbReference type="PANTHER" id="PTHR42841">
    <property type="entry name" value="AMINE OXIDASE"/>
    <property type="match status" value="1"/>
</dbReference>
<keyword evidence="3" id="KW-1185">Reference proteome</keyword>
<proteinExistence type="predicted"/>
<dbReference type="InterPro" id="IPR002937">
    <property type="entry name" value="Amino_oxidase"/>
</dbReference>
<accession>A0A4V2MQU8</accession>
<feature type="domain" description="Amine oxidase" evidence="1">
    <location>
        <begin position="32"/>
        <end position="429"/>
    </location>
</feature>
<protein>
    <submittedName>
        <fullName evidence="2">FAD-dependent oxidoreductase</fullName>
    </submittedName>
</protein>
<dbReference type="InterPro" id="IPR036188">
    <property type="entry name" value="FAD/NAD-bd_sf"/>
</dbReference>
<gene>
    <name evidence="2" type="ORF">EZ456_13110</name>
</gene>
<dbReference type="OrthoDB" id="9767561at2"/>
<dbReference type="GO" id="GO:0016491">
    <property type="term" value="F:oxidoreductase activity"/>
    <property type="evidence" value="ECO:0007669"/>
    <property type="project" value="InterPro"/>
</dbReference>
<dbReference type="AlphaFoldDB" id="A0A4V2MQU8"/>
<evidence type="ECO:0000313" key="3">
    <source>
        <dbReference type="Proteomes" id="UP000293925"/>
    </source>
</evidence>
<dbReference type="EMBL" id="SJSO01000009">
    <property type="protein sequence ID" value="TCD26525.1"/>
    <property type="molecule type" value="Genomic_DNA"/>
</dbReference>
<organism evidence="2 3">
    <name type="scientific">Pedobacter psychrodurus</name>
    <dbReference type="NCBI Taxonomy" id="2530456"/>
    <lineage>
        <taxon>Bacteria</taxon>
        <taxon>Pseudomonadati</taxon>
        <taxon>Bacteroidota</taxon>
        <taxon>Sphingobacteriia</taxon>
        <taxon>Sphingobacteriales</taxon>
        <taxon>Sphingobacteriaceae</taxon>
        <taxon>Pedobacter</taxon>
    </lineage>
</organism>
<dbReference type="PRINTS" id="PR00411">
    <property type="entry name" value="PNDRDTASEI"/>
</dbReference>
<dbReference type="SUPFAM" id="SSF51905">
    <property type="entry name" value="FAD/NAD(P)-binding domain"/>
    <property type="match status" value="1"/>
</dbReference>
<dbReference type="Gene3D" id="3.50.50.60">
    <property type="entry name" value="FAD/NAD(P)-binding domain"/>
    <property type="match status" value="1"/>
</dbReference>
<sequence>MLSLVFPLSDFKNPKTVMKGEKFDIIIIGAGIAGLSAAKLLKQVGKKILVIEASDVPGGRIRSDYKDGFILDHGFQVLLTAYPEAKKLLDYKKLNLRSFLPGAEILDEQGSHKIGDPLREPLMLIRTLFSPIGSLGDKLRLLKLKLRLSFSTVEEIFQKKETSTLSYLNDLGFSEKFIAKFFRPFFSGIFLENKLETSSRMFEFVFKMLSEGAAAVPALGMGEISRQLAGCLNQDELLVGEKITDIKNGVAFGNSGAAYEADNIIIATGTQNLSQRNQDMDKHLVKDALTMYFSTEERTVRSKRIALNAISGQLIYNIAFMEQISPSYAPEGQSLISVSVITANIHGKADLEEAVRNELLQWYKGAEQWKLLATYAIPHALPDNRTARNEMDMEIIRIDEKCYLCGDYLLNGSINGAIKSAYLVVAEILKTGQTAD</sequence>
<name>A0A4V2MQU8_9SPHI</name>
<reference evidence="2 3" key="1">
    <citation type="submission" date="2019-02" db="EMBL/GenBank/DDBJ databases">
        <title>Pedobacter sp. RP-3-21 sp. nov., isolated from Arctic soil.</title>
        <authorList>
            <person name="Dahal R.H."/>
        </authorList>
    </citation>
    <scope>NUCLEOTIDE SEQUENCE [LARGE SCALE GENOMIC DNA]</scope>
    <source>
        <strain evidence="2 3">RP-3-21</strain>
    </source>
</reference>